<dbReference type="GO" id="GO:0004674">
    <property type="term" value="F:protein serine/threonine kinase activity"/>
    <property type="evidence" value="ECO:0007669"/>
    <property type="project" value="UniProtKB-KW"/>
</dbReference>
<keyword evidence="4" id="KW-0723">Serine/threonine-protein kinase</keyword>
<evidence type="ECO:0000256" key="1">
    <source>
        <dbReference type="ARBA" id="ARBA00022737"/>
    </source>
</evidence>
<evidence type="ECO:0000313" key="5">
    <source>
        <dbReference type="Proteomes" id="UP000623467"/>
    </source>
</evidence>
<keyword evidence="4" id="KW-0418">Kinase</keyword>
<sequence length="420" mass="45734">MARLDQLPAELVLHIVSFLTRGVNIEEPLRSVSYSRLKKKDIVPDLPSINALSRTNSVFHHTLNHNLYQLCASVESLGRLALRFAVEHNSEAAFDKLVAAGVSVDGEFEFHFWITQPGLYSLLHIAAKMGSSLIVPKLLRMYGSETPERVYARDYNDLSPLDYAVLGGHMEIIRLLAPVAILAVSSSSSITIDLSDERILAHKQYLSQALVKSAFPGPLGEKIAICEYLLSEGADVNTLDGGRASSLGYATVHDYLATMQVLLAAGADPNLSHRDTVPLFVASNVPAAQALLDAGAHIHATDNVGRNALSHRALQSTELLRFLLERGVDPNHVDDTGWTPLHYACAEAGVGTIKLLLQFGATTAEKADRTRMMPVDLAMQRGLIEVVKLFEPLIQDPALKAKVAKWLKEKGGLEDIGPTI</sequence>
<evidence type="ECO:0000256" key="2">
    <source>
        <dbReference type="ARBA" id="ARBA00023043"/>
    </source>
</evidence>
<dbReference type="Proteomes" id="UP000623467">
    <property type="component" value="Unassembled WGS sequence"/>
</dbReference>
<evidence type="ECO:0000256" key="3">
    <source>
        <dbReference type="PROSITE-ProRule" id="PRU00023"/>
    </source>
</evidence>
<dbReference type="PANTHER" id="PTHR24123:SF33">
    <property type="entry name" value="PROTEIN HOS4"/>
    <property type="match status" value="1"/>
</dbReference>
<dbReference type="PANTHER" id="PTHR24123">
    <property type="entry name" value="ANKYRIN REPEAT-CONTAINING"/>
    <property type="match status" value="1"/>
</dbReference>
<dbReference type="Pfam" id="PF12796">
    <property type="entry name" value="Ank_2"/>
    <property type="match status" value="1"/>
</dbReference>
<proteinExistence type="predicted"/>
<dbReference type="PROSITE" id="PS50088">
    <property type="entry name" value="ANK_REPEAT"/>
    <property type="match status" value="1"/>
</dbReference>
<dbReference type="AlphaFoldDB" id="A0A8H7DBX3"/>
<organism evidence="4 5">
    <name type="scientific">Mycena sanguinolenta</name>
    <dbReference type="NCBI Taxonomy" id="230812"/>
    <lineage>
        <taxon>Eukaryota</taxon>
        <taxon>Fungi</taxon>
        <taxon>Dikarya</taxon>
        <taxon>Basidiomycota</taxon>
        <taxon>Agaricomycotina</taxon>
        <taxon>Agaricomycetes</taxon>
        <taxon>Agaricomycetidae</taxon>
        <taxon>Agaricales</taxon>
        <taxon>Marasmiineae</taxon>
        <taxon>Mycenaceae</taxon>
        <taxon>Mycena</taxon>
    </lineage>
</organism>
<gene>
    <name evidence="4" type="ORF">MSAN_00898700</name>
</gene>
<dbReference type="InterPro" id="IPR051165">
    <property type="entry name" value="Multifunctional_ANK_Repeat"/>
</dbReference>
<dbReference type="OrthoDB" id="2840854at2759"/>
<name>A0A8H7DBX3_9AGAR</name>
<accession>A0A8H7DBX3</accession>
<dbReference type="SMART" id="SM00248">
    <property type="entry name" value="ANK"/>
    <property type="match status" value="6"/>
</dbReference>
<keyword evidence="4" id="KW-0808">Transferase</keyword>
<dbReference type="SUPFAM" id="SSF48403">
    <property type="entry name" value="Ankyrin repeat"/>
    <property type="match status" value="1"/>
</dbReference>
<evidence type="ECO:0000313" key="4">
    <source>
        <dbReference type="EMBL" id="KAF7366418.1"/>
    </source>
</evidence>
<keyword evidence="5" id="KW-1185">Reference proteome</keyword>
<protein>
    <submittedName>
        <fullName evidence="4">Non-specific serine/threonine protein kinase</fullName>
    </submittedName>
</protein>
<dbReference type="InterPro" id="IPR036770">
    <property type="entry name" value="Ankyrin_rpt-contain_sf"/>
</dbReference>
<keyword evidence="2 3" id="KW-0040">ANK repeat</keyword>
<reference evidence="4" key="1">
    <citation type="submission" date="2020-05" db="EMBL/GenBank/DDBJ databases">
        <title>Mycena genomes resolve the evolution of fungal bioluminescence.</title>
        <authorList>
            <person name="Tsai I.J."/>
        </authorList>
    </citation>
    <scope>NUCLEOTIDE SEQUENCE</scope>
    <source>
        <strain evidence="4">160909Yilan</strain>
    </source>
</reference>
<dbReference type="PROSITE" id="PS50297">
    <property type="entry name" value="ANK_REP_REGION"/>
    <property type="match status" value="1"/>
</dbReference>
<dbReference type="EMBL" id="JACAZH010000006">
    <property type="protein sequence ID" value="KAF7366418.1"/>
    <property type="molecule type" value="Genomic_DNA"/>
</dbReference>
<keyword evidence="1" id="KW-0677">Repeat</keyword>
<dbReference type="InterPro" id="IPR002110">
    <property type="entry name" value="Ankyrin_rpt"/>
</dbReference>
<dbReference type="Gene3D" id="1.25.40.20">
    <property type="entry name" value="Ankyrin repeat-containing domain"/>
    <property type="match status" value="2"/>
</dbReference>
<comment type="caution">
    <text evidence="4">The sequence shown here is derived from an EMBL/GenBank/DDBJ whole genome shotgun (WGS) entry which is preliminary data.</text>
</comment>
<feature type="repeat" description="ANK" evidence="3">
    <location>
        <begin position="336"/>
        <end position="368"/>
    </location>
</feature>